<accession>A0A0H2MCL2</accession>
<dbReference type="OrthoDB" id="7064503at2"/>
<dbReference type="SUPFAM" id="SSF75005">
    <property type="entry name" value="Arabinanase/levansucrase/invertase"/>
    <property type="match status" value="1"/>
</dbReference>
<comment type="caution">
    <text evidence="1">The sequence shown here is derived from an EMBL/GenBank/DDBJ whole genome shotgun (WGS) entry which is preliminary data.</text>
</comment>
<dbReference type="EMBL" id="LAQL01000008">
    <property type="protein sequence ID" value="KLN60314.1"/>
    <property type="molecule type" value="Genomic_DNA"/>
</dbReference>
<dbReference type="Proteomes" id="UP000035444">
    <property type="component" value="Unassembled WGS sequence"/>
</dbReference>
<gene>
    <name evidence="1" type="ORF">WH96_14180</name>
</gene>
<protein>
    <recommendedName>
        <fullName evidence="3">Glycosylase</fullName>
    </recommendedName>
</protein>
<evidence type="ECO:0000313" key="2">
    <source>
        <dbReference type="Proteomes" id="UP000035444"/>
    </source>
</evidence>
<sequence>MKWLKLGKIFAPKKHILPNNCSEFAQSPQVLVKKDRVRIYFSTRVRDSIGKYLSHVAYVDFNKELNSVLGVSKHTVIELGGLGCFDEHGIFPFNVFDDGDKIFAYTSGWNRKISVLVDSSIGFAVSHNGGYSFDKYGTGPILSASLDEPFLVADAFVSKYEDIYHMWYIFGTKWKKFCEAGPPERIYKIAHAISKDGINWQRDGQPIIADRLNEDECQALPSVFYHNGMYHMYFCYRQAHGFRENKERSYRIGYAVSDDLINWKRDDTLAGIDVSEKGWDSEMQCYPHVFHLEDKAYMLYNGNSFGRDGFGLAVLDD</sequence>
<organism evidence="1 2">
    <name type="scientific">Kiloniella spongiae</name>
    <dbReference type="NCBI Taxonomy" id="1489064"/>
    <lineage>
        <taxon>Bacteria</taxon>
        <taxon>Pseudomonadati</taxon>
        <taxon>Pseudomonadota</taxon>
        <taxon>Alphaproteobacteria</taxon>
        <taxon>Rhodospirillales</taxon>
        <taxon>Kiloniellaceae</taxon>
        <taxon>Kiloniella</taxon>
    </lineage>
</organism>
<dbReference type="PATRIC" id="fig|1489064.4.peg.4181"/>
<dbReference type="STRING" id="1489064.WH96_14180"/>
<keyword evidence="2" id="KW-1185">Reference proteome</keyword>
<dbReference type="PANTHER" id="PTHR35279:SF1">
    <property type="entry name" value="ARABINANASE_LEVANSUCRASE_INVERTASE"/>
    <property type="match status" value="1"/>
</dbReference>
<proteinExistence type="predicted"/>
<reference evidence="1 2" key="1">
    <citation type="submission" date="2015-03" db="EMBL/GenBank/DDBJ databases">
        <title>Genome Sequence of Kiloniella spongiae MEBiC09566, isolated from a marine sponge.</title>
        <authorList>
            <person name="Shao Z."/>
            <person name="Wang L."/>
            <person name="Li X."/>
        </authorList>
    </citation>
    <scope>NUCLEOTIDE SEQUENCE [LARGE SCALE GENOMIC DNA]</scope>
    <source>
        <strain evidence="1 2">MEBiC09566</strain>
    </source>
</reference>
<dbReference type="Gene3D" id="2.115.10.20">
    <property type="entry name" value="Glycosyl hydrolase domain, family 43"/>
    <property type="match status" value="2"/>
</dbReference>
<evidence type="ECO:0008006" key="3">
    <source>
        <dbReference type="Google" id="ProtNLM"/>
    </source>
</evidence>
<dbReference type="PANTHER" id="PTHR35279">
    <property type="match status" value="1"/>
</dbReference>
<name>A0A0H2MCL2_9PROT</name>
<dbReference type="InterPro" id="IPR023296">
    <property type="entry name" value="Glyco_hydro_beta-prop_sf"/>
</dbReference>
<evidence type="ECO:0000313" key="1">
    <source>
        <dbReference type="EMBL" id="KLN60314.1"/>
    </source>
</evidence>
<dbReference type="AlphaFoldDB" id="A0A0H2MCL2"/>